<feature type="compositionally biased region" description="Low complexity" evidence="1">
    <location>
        <begin position="72"/>
        <end position="81"/>
    </location>
</feature>
<evidence type="ECO:0000313" key="2">
    <source>
        <dbReference type="EMBL" id="KAG0668303.1"/>
    </source>
</evidence>
<feature type="region of interest" description="Disordered" evidence="1">
    <location>
        <begin position="1"/>
        <end position="81"/>
    </location>
</feature>
<name>A0A9P7BBB9_MAUEX</name>
<proteinExistence type="predicted"/>
<feature type="compositionally biased region" description="Low complexity" evidence="1">
    <location>
        <begin position="322"/>
        <end position="373"/>
    </location>
</feature>
<feature type="compositionally biased region" description="Low complexity" evidence="1">
    <location>
        <begin position="51"/>
        <end position="61"/>
    </location>
</feature>
<accession>A0A9P7BBB9</accession>
<feature type="region of interest" description="Disordered" evidence="1">
    <location>
        <begin position="296"/>
        <end position="373"/>
    </location>
</feature>
<feature type="region of interest" description="Disordered" evidence="1">
    <location>
        <begin position="178"/>
        <end position="206"/>
    </location>
</feature>
<evidence type="ECO:0000256" key="1">
    <source>
        <dbReference type="SAM" id="MobiDB-lite"/>
    </source>
</evidence>
<feature type="region of interest" description="Disordered" evidence="1">
    <location>
        <begin position="395"/>
        <end position="422"/>
    </location>
</feature>
<dbReference type="Proteomes" id="UP000750334">
    <property type="component" value="Unassembled WGS sequence"/>
</dbReference>
<comment type="caution">
    <text evidence="2">The sequence shown here is derived from an EMBL/GenBank/DDBJ whole genome shotgun (WGS) entry which is preliminary data.</text>
</comment>
<gene>
    <name evidence="2" type="ORF">C6P45_004811</name>
</gene>
<organism evidence="2 3">
    <name type="scientific">Maudiozyma exigua</name>
    <name type="common">Yeast</name>
    <name type="synonym">Kazachstania exigua</name>
    <dbReference type="NCBI Taxonomy" id="34358"/>
    <lineage>
        <taxon>Eukaryota</taxon>
        <taxon>Fungi</taxon>
        <taxon>Dikarya</taxon>
        <taxon>Ascomycota</taxon>
        <taxon>Saccharomycotina</taxon>
        <taxon>Saccharomycetes</taxon>
        <taxon>Saccharomycetales</taxon>
        <taxon>Saccharomycetaceae</taxon>
        <taxon>Maudiozyma</taxon>
    </lineage>
</organism>
<feature type="compositionally biased region" description="Polar residues" evidence="1">
    <location>
        <begin position="296"/>
        <end position="321"/>
    </location>
</feature>
<feature type="compositionally biased region" description="Low complexity" evidence="1">
    <location>
        <begin position="13"/>
        <end position="24"/>
    </location>
</feature>
<dbReference type="OrthoDB" id="3981301at2759"/>
<sequence length="625" mass="69196">MTETQPFQFGPMNTPSTNNLNTPSKRGHSHRRSFAVSGDFEFLKQPPNTIGGSSNVNSSSVPPLPRCASPDFNNSQNKSKFNSSDVSFAQSLTPRKIYNNISSPSPRFFISEEPKFTSPVKGVPDAIINLDDALKTKPKSFKSHRRSESAPADLEVAIDFKHTKSIPDFIIDEEDSIENQESDEDTDMVSGTNQTTFGLMSPLRPSSPAFRKNYQMNETSSSPTKLIFHQQSSGIYTNTAKTDQYNSLKIKRQKQRYYHYTKQLPTNNIAVNTQIHALQEKKSTASLVSATSRTPVTMVTTPSNTVNSPVTPLSNRDFNQISASSSTTNCNNNNNQDNNNSSSNNDNNFSGSSAGKSTATSSNVNTSGGSNTSVTNLYEQRRARSPDILTHQQNFQKYPNMNNQYPTNMMGSKFGRRNSGPTIQSSFKFKSKTYDMPINDQNNAIVTDDNANDIDGYSTTERSVTPTFIGKSNINPSNDKLQRPDFENLDKSTNSTNDPATLSMDILMGEPGDTVDLSENNSSEIIDGFQNISISSKDLIQNEYQKLSEMKNMSKKPSKITHEMKFKPEARSTSDSVVEIKGTNFHSNYTNSNSSSKNINNSPHGNVTGKKKRSKLSIFTNLFSK</sequence>
<protein>
    <submittedName>
        <fullName evidence="2">Uncharacterized protein</fullName>
    </submittedName>
</protein>
<reference evidence="2 3" key="1">
    <citation type="submission" date="2020-11" db="EMBL/GenBank/DDBJ databases">
        <title>Kefir isolates.</title>
        <authorList>
            <person name="Marcisauskas S."/>
            <person name="Kim Y."/>
            <person name="Blasche S."/>
        </authorList>
    </citation>
    <scope>NUCLEOTIDE SEQUENCE [LARGE SCALE GENOMIC DNA]</scope>
    <source>
        <strain evidence="2 3">OG2</strain>
    </source>
</reference>
<evidence type="ECO:0000313" key="3">
    <source>
        <dbReference type="Proteomes" id="UP000750334"/>
    </source>
</evidence>
<feature type="compositionally biased region" description="Low complexity" evidence="1">
    <location>
        <begin position="587"/>
        <end position="602"/>
    </location>
</feature>
<feature type="compositionally biased region" description="Polar residues" evidence="1">
    <location>
        <begin position="491"/>
        <end position="500"/>
    </location>
</feature>
<feature type="compositionally biased region" description="Polar residues" evidence="1">
    <location>
        <begin position="189"/>
        <end position="198"/>
    </location>
</feature>
<feature type="compositionally biased region" description="Acidic residues" evidence="1">
    <location>
        <begin position="178"/>
        <end position="187"/>
    </location>
</feature>
<keyword evidence="3" id="KW-1185">Reference proteome</keyword>
<feature type="compositionally biased region" description="Polar residues" evidence="1">
    <location>
        <begin position="395"/>
        <end position="410"/>
    </location>
</feature>
<feature type="region of interest" description="Disordered" evidence="1">
    <location>
        <begin position="471"/>
        <end position="502"/>
    </location>
</feature>
<dbReference type="AlphaFoldDB" id="A0A9P7BBB9"/>
<feature type="region of interest" description="Disordered" evidence="1">
    <location>
        <begin position="587"/>
        <end position="612"/>
    </location>
</feature>
<dbReference type="EMBL" id="PUHR01000071">
    <property type="protein sequence ID" value="KAG0668303.1"/>
    <property type="molecule type" value="Genomic_DNA"/>
</dbReference>
<feature type="compositionally biased region" description="Basic and acidic residues" evidence="1">
    <location>
        <begin position="480"/>
        <end position="490"/>
    </location>
</feature>